<evidence type="ECO:0008006" key="12">
    <source>
        <dbReference type="Google" id="ProtNLM"/>
    </source>
</evidence>
<evidence type="ECO:0000256" key="5">
    <source>
        <dbReference type="ARBA" id="ARBA00023136"/>
    </source>
</evidence>
<evidence type="ECO:0000256" key="7">
    <source>
        <dbReference type="ARBA" id="ARBA00023180"/>
    </source>
</evidence>
<keyword evidence="9" id="KW-0732">Signal</keyword>
<keyword evidence="2" id="KW-1003">Cell membrane</keyword>
<dbReference type="InParanoid" id="A0A6L2PVR0"/>
<comment type="caution">
    <text evidence="10">The sequence shown here is derived from an EMBL/GenBank/DDBJ whole genome shotgun (WGS) entry which is preliminary data.</text>
</comment>
<keyword evidence="7" id="KW-0325">Glycoprotein</keyword>
<dbReference type="OrthoDB" id="6506757at2759"/>
<dbReference type="EMBL" id="BLKM01012505">
    <property type="protein sequence ID" value="GFG36629.1"/>
    <property type="molecule type" value="Genomic_DNA"/>
</dbReference>
<name>A0A6L2PVR0_COPFO</name>
<keyword evidence="4 8" id="KW-1133">Transmembrane helix</keyword>
<evidence type="ECO:0000256" key="6">
    <source>
        <dbReference type="ARBA" id="ARBA00023170"/>
    </source>
</evidence>
<reference evidence="11" key="1">
    <citation type="submission" date="2020-01" db="EMBL/GenBank/DDBJ databases">
        <title>Draft genome sequence of the Termite Coptotermes fromosanus.</title>
        <authorList>
            <person name="Itakura S."/>
            <person name="Yosikawa Y."/>
            <person name="Umezawa K."/>
        </authorList>
    </citation>
    <scope>NUCLEOTIDE SEQUENCE [LARGE SCALE GENOMIC DNA]</scope>
</reference>
<dbReference type="AlphaFoldDB" id="A0A6L2PVR0"/>
<keyword evidence="5 8" id="KW-0472">Membrane</keyword>
<sequence length="586" mass="66072">MFLLAIFCTVCCLAQAVLQNTAHEYPLMDGIKRISEELSPAVHPLIIVLPLVEKHSIEEQVGYLIKELHTSSRWPIIVVKLTYGMNRNMKIEIQKHGSYIILVSGTCQSFTQYIAGFWKELLGLSSGAMWQSWNPNAKFVIPVMTPCTHHESDVPLKTFSVRNFSDIQYSGALKRQPGKNLHGCPVKVLTREHPHFLPQQHRVWTQNAGKYELLYAGGLACIMITTIAKSLNMSLVALPAHYMEHQVGPMYLAEKQLRTKQIFSFVGSPEWTFTTLISLSTSHTAITVRGFLGLWLAITLFLLLAIITVNRISDYGHRLHLNEHRVYGDVTSITVNMTAIALGVSVSTQPRTTPIRVFFVFWVCYCIGISTVLQACLTSFLIDTGYEEPFKTVDQMLNSETKFGFTRYFEKYFNLAALTNALLCLDQVTCVEWASKYQSISVIMDSNIKDALKSVGYLTDVNKRPLLCDLEDGIVATDDIVMATLKGHPLLEYINDAINHIVEVGLPIQWEKCLLDRIRRLSSTNVSYTVADTYVDIKVTHLQSTFYTLLLGYILAFVSFILEIIRCNIMSEKIYLTKISASHGAT</sequence>
<keyword evidence="3 8" id="KW-0812">Transmembrane</keyword>
<feature type="chain" id="PRO_5026911539" description="Ionotropic glutamate receptor C-terminal domain-containing protein" evidence="9">
    <location>
        <begin position="17"/>
        <end position="586"/>
    </location>
</feature>
<evidence type="ECO:0000256" key="4">
    <source>
        <dbReference type="ARBA" id="ARBA00022989"/>
    </source>
</evidence>
<comment type="subcellular location">
    <subcellularLocation>
        <location evidence="1">Cell membrane</location>
        <topology evidence="1">Multi-pass membrane protein</topology>
    </subcellularLocation>
</comment>
<keyword evidence="6" id="KW-0675">Receptor</keyword>
<feature type="signal peptide" evidence="9">
    <location>
        <begin position="1"/>
        <end position="16"/>
    </location>
</feature>
<dbReference type="Proteomes" id="UP000502823">
    <property type="component" value="Unassembled WGS sequence"/>
</dbReference>
<gene>
    <name evidence="10" type="ORF">Cfor_04114</name>
</gene>
<dbReference type="PANTHER" id="PTHR42643">
    <property type="entry name" value="IONOTROPIC RECEPTOR 20A-RELATED"/>
    <property type="match status" value="1"/>
</dbReference>
<dbReference type="InterPro" id="IPR052192">
    <property type="entry name" value="Insect_Ionotropic_Sensory_Rcpt"/>
</dbReference>
<accession>A0A6L2PVR0</accession>
<feature type="transmembrane region" description="Helical" evidence="8">
    <location>
        <begin position="290"/>
        <end position="309"/>
    </location>
</feature>
<evidence type="ECO:0000256" key="2">
    <source>
        <dbReference type="ARBA" id="ARBA00022475"/>
    </source>
</evidence>
<dbReference type="PANTHER" id="PTHR42643:SF30">
    <property type="entry name" value="IONOTROPIC RECEPTOR 40A-RELATED"/>
    <property type="match status" value="1"/>
</dbReference>
<evidence type="ECO:0000313" key="11">
    <source>
        <dbReference type="Proteomes" id="UP000502823"/>
    </source>
</evidence>
<dbReference type="Gene3D" id="1.10.287.70">
    <property type="match status" value="1"/>
</dbReference>
<proteinExistence type="predicted"/>
<dbReference type="GO" id="GO:0005886">
    <property type="term" value="C:plasma membrane"/>
    <property type="evidence" value="ECO:0007669"/>
    <property type="project" value="UniProtKB-SubCell"/>
</dbReference>
<evidence type="ECO:0000256" key="8">
    <source>
        <dbReference type="SAM" id="Phobius"/>
    </source>
</evidence>
<organism evidence="10 11">
    <name type="scientific">Coptotermes formosanus</name>
    <name type="common">Formosan subterranean termite</name>
    <dbReference type="NCBI Taxonomy" id="36987"/>
    <lineage>
        <taxon>Eukaryota</taxon>
        <taxon>Metazoa</taxon>
        <taxon>Ecdysozoa</taxon>
        <taxon>Arthropoda</taxon>
        <taxon>Hexapoda</taxon>
        <taxon>Insecta</taxon>
        <taxon>Pterygota</taxon>
        <taxon>Neoptera</taxon>
        <taxon>Polyneoptera</taxon>
        <taxon>Dictyoptera</taxon>
        <taxon>Blattodea</taxon>
        <taxon>Blattoidea</taxon>
        <taxon>Termitoidae</taxon>
        <taxon>Rhinotermitidae</taxon>
        <taxon>Coptotermes</taxon>
    </lineage>
</organism>
<protein>
    <recommendedName>
        <fullName evidence="12">Ionotropic glutamate receptor C-terminal domain-containing protein</fullName>
    </recommendedName>
</protein>
<evidence type="ECO:0000256" key="3">
    <source>
        <dbReference type="ARBA" id="ARBA00022692"/>
    </source>
</evidence>
<feature type="transmembrane region" description="Helical" evidence="8">
    <location>
        <begin position="546"/>
        <end position="565"/>
    </location>
</feature>
<feature type="transmembrane region" description="Helical" evidence="8">
    <location>
        <begin position="357"/>
        <end position="382"/>
    </location>
</feature>
<evidence type="ECO:0000256" key="9">
    <source>
        <dbReference type="SAM" id="SignalP"/>
    </source>
</evidence>
<keyword evidence="11" id="KW-1185">Reference proteome</keyword>
<evidence type="ECO:0000313" key="10">
    <source>
        <dbReference type="EMBL" id="GFG36629.1"/>
    </source>
</evidence>
<evidence type="ECO:0000256" key="1">
    <source>
        <dbReference type="ARBA" id="ARBA00004651"/>
    </source>
</evidence>